<dbReference type="Proteomes" id="UP000076532">
    <property type="component" value="Unassembled WGS sequence"/>
</dbReference>
<proteinExistence type="predicted"/>
<keyword evidence="2" id="KW-1185">Reference proteome</keyword>
<reference evidence="1 2" key="1">
    <citation type="journal article" date="2016" name="Mol. Biol. Evol.">
        <title>Comparative Genomics of Early-Diverging Mushroom-Forming Fungi Provides Insights into the Origins of Lignocellulose Decay Capabilities.</title>
        <authorList>
            <person name="Nagy L.G."/>
            <person name="Riley R."/>
            <person name="Tritt A."/>
            <person name="Adam C."/>
            <person name="Daum C."/>
            <person name="Floudas D."/>
            <person name="Sun H."/>
            <person name="Yadav J.S."/>
            <person name="Pangilinan J."/>
            <person name="Larsson K.H."/>
            <person name="Matsuura K."/>
            <person name="Barry K."/>
            <person name="Labutti K."/>
            <person name="Kuo R."/>
            <person name="Ohm R.A."/>
            <person name="Bhattacharya S.S."/>
            <person name="Shirouzu T."/>
            <person name="Yoshinaga Y."/>
            <person name="Martin F.M."/>
            <person name="Grigoriev I.V."/>
            <person name="Hibbett D.S."/>
        </authorList>
    </citation>
    <scope>NUCLEOTIDE SEQUENCE [LARGE SCALE GENOMIC DNA]</scope>
    <source>
        <strain evidence="1 2">CBS 109695</strain>
    </source>
</reference>
<dbReference type="AlphaFoldDB" id="A0A166DHR7"/>
<sequence>MIVVLIFVYSKYPACPIQTCGLASQGAEGYAIAQYSRTMLLGPIVISSGYTDNCPSETSSPQPRLASSATHWPSRLWSMSAGSRSPSAHWTVAPLFTTAYPQTPAKRPFTALVEPAWNAVDRQVSCSVGTKPPTRTSTYHQESLASLVVRRIFKHGTRVRRPRETHPWICADSNLGSAGLSRAAGPRCEGAKMVSFSQRSLLPLRRALRATATIGEMNQRGASCN</sequence>
<protein>
    <submittedName>
        <fullName evidence="1">Uncharacterized protein</fullName>
    </submittedName>
</protein>
<organism evidence="1 2">
    <name type="scientific">Athelia psychrophila</name>
    <dbReference type="NCBI Taxonomy" id="1759441"/>
    <lineage>
        <taxon>Eukaryota</taxon>
        <taxon>Fungi</taxon>
        <taxon>Dikarya</taxon>
        <taxon>Basidiomycota</taxon>
        <taxon>Agaricomycotina</taxon>
        <taxon>Agaricomycetes</taxon>
        <taxon>Agaricomycetidae</taxon>
        <taxon>Atheliales</taxon>
        <taxon>Atheliaceae</taxon>
        <taxon>Athelia</taxon>
    </lineage>
</organism>
<name>A0A166DHR7_9AGAM</name>
<gene>
    <name evidence="1" type="ORF">FIBSPDRAFT_102235</name>
</gene>
<evidence type="ECO:0000313" key="1">
    <source>
        <dbReference type="EMBL" id="KZP14726.1"/>
    </source>
</evidence>
<evidence type="ECO:0000313" key="2">
    <source>
        <dbReference type="Proteomes" id="UP000076532"/>
    </source>
</evidence>
<dbReference type="EMBL" id="KV417613">
    <property type="protein sequence ID" value="KZP14726.1"/>
    <property type="molecule type" value="Genomic_DNA"/>
</dbReference>
<accession>A0A166DHR7</accession>